<dbReference type="PANTHER" id="PTHR45959:SF2">
    <property type="entry name" value="BHLH TRANSCRIPTION FACTOR"/>
    <property type="match status" value="1"/>
</dbReference>
<keyword evidence="9" id="KW-1185">Reference proteome</keyword>
<dbReference type="SMART" id="SM00353">
    <property type="entry name" value="HLH"/>
    <property type="match status" value="1"/>
</dbReference>
<reference evidence="8 9" key="1">
    <citation type="submission" date="2024-01" db="EMBL/GenBank/DDBJ databases">
        <title>The genomes of 5 underutilized Papilionoideae crops provide insights into root nodulation and disease resistance.</title>
        <authorList>
            <person name="Yuan L."/>
        </authorList>
    </citation>
    <scope>NUCLEOTIDE SEQUENCE [LARGE SCALE GENOMIC DNA]</scope>
    <source>
        <strain evidence="8">LY-2023</strain>
        <tissue evidence="8">Leaf</tissue>
    </source>
</reference>
<keyword evidence="5" id="KW-0175">Coiled coil</keyword>
<sequence length="340" mass="38275">MHINLRDLSKLIDTIGNRKRIFMRMVMDHNPKGQIDHDKFLTQSAQHPPNLSFQSVGCDSSTMQYYDATNSTIFQDFASHHKTSPPSPSTSSFLPFENSAKQPTLHGCNMPNFTQHLGNHATSASILCSKRNLSGNNHINKPKAKQGTKKLRSSSEFQDHVMAERKRRQELTERFIALSATIPGLKKTEKAYVLGEAISYMKQLQERVNELENHNKRKTADSVIFIKKFQVCSKEESMSCETNSEGGYRSSTSLLPQVEARVMEREVLIGIHCKKEKDIVFKIVALLQNLHLSLASSSVLPFGTSTLKVTIIAQMGEKYCITVSDLVKILKQHLLGVAYH</sequence>
<dbReference type="InterPro" id="IPR011598">
    <property type="entry name" value="bHLH_dom"/>
</dbReference>
<dbReference type="Pfam" id="PF00010">
    <property type="entry name" value="HLH"/>
    <property type="match status" value="1"/>
</dbReference>
<comment type="caution">
    <text evidence="8">The sequence shown here is derived from an EMBL/GenBank/DDBJ whole genome shotgun (WGS) entry which is preliminary data.</text>
</comment>
<dbReference type="Proteomes" id="UP001359559">
    <property type="component" value="Unassembled WGS sequence"/>
</dbReference>
<dbReference type="PROSITE" id="PS50888">
    <property type="entry name" value="BHLH"/>
    <property type="match status" value="1"/>
</dbReference>
<protein>
    <recommendedName>
        <fullName evidence="7">BHLH domain-containing protein</fullName>
    </recommendedName>
</protein>
<evidence type="ECO:0000256" key="6">
    <source>
        <dbReference type="SAM" id="MobiDB-lite"/>
    </source>
</evidence>
<evidence type="ECO:0000256" key="2">
    <source>
        <dbReference type="ARBA" id="ARBA00023015"/>
    </source>
</evidence>
<feature type="domain" description="BHLH" evidence="7">
    <location>
        <begin position="155"/>
        <end position="204"/>
    </location>
</feature>
<feature type="compositionally biased region" description="Basic residues" evidence="6">
    <location>
        <begin position="140"/>
        <end position="152"/>
    </location>
</feature>
<evidence type="ECO:0000256" key="4">
    <source>
        <dbReference type="ARBA" id="ARBA00023242"/>
    </source>
</evidence>
<dbReference type="Gene3D" id="4.10.280.10">
    <property type="entry name" value="Helix-loop-helix DNA-binding domain"/>
    <property type="match status" value="1"/>
</dbReference>
<dbReference type="AlphaFoldDB" id="A0AAN9IV58"/>
<dbReference type="SUPFAM" id="SSF47459">
    <property type="entry name" value="HLH, helix-loop-helix DNA-binding domain"/>
    <property type="match status" value="1"/>
</dbReference>
<evidence type="ECO:0000313" key="9">
    <source>
        <dbReference type="Proteomes" id="UP001359559"/>
    </source>
</evidence>
<evidence type="ECO:0000256" key="3">
    <source>
        <dbReference type="ARBA" id="ARBA00023163"/>
    </source>
</evidence>
<dbReference type="EMBL" id="JAYKXN010000005">
    <property type="protein sequence ID" value="KAK7286950.1"/>
    <property type="molecule type" value="Genomic_DNA"/>
</dbReference>
<dbReference type="PANTHER" id="PTHR45959">
    <property type="entry name" value="BHLH TRANSCRIPTION FACTOR"/>
    <property type="match status" value="1"/>
</dbReference>
<comment type="subcellular location">
    <subcellularLocation>
        <location evidence="1">Nucleus</location>
    </subcellularLocation>
</comment>
<evidence type="ECO:0000256" key="5">
    <source>
        <dbReference type="SAM" id="Coils"/>
    </source>
</evidence>
<feature type="region of interest" description="Disordered" evidence="6">
    <location>
        <begin position="79"/>
        <end position="98"/>
    </location>
</feature>
<dbReference type="InterPro" id="IPR052610">
    <property type="entry name" value="bHLH_transcription_regulator"/>
</dbReference>
<gene>
    <name evidence="8" type="ORF">RJT34_22322</name>
</gene>
<keyword evidence="2" id="KW-0805">Transcription regulation</keyword>
<keyword evidence="3" id="KW-0804">Transcription</keyword>
<proteinExistence type="predicted"/>
<feature type="region of interest" description="Disordered" evidence="6">
    <location>
        <begin position="134"/>
        <end position="159"/>
    </location>
</feature>
<dbReference type="GO" id="GO:0046983">
    <property type="term" value="F:protein dimerization activity"/>
    <property type="evidence" value="ECO:0007669"/>
    <property type="project" value="InterPro"/>
</dbReference>
<keyword evidence="4" id="KW-0539">Nucleus</keyword>
<name>A0AAN9IV58_CLITE</name>
<dbReference type="GO" id="GO:0005634">
    <property type="term" value="C:nucleus"/>
    <property type="evidence" value="ECO:0007669"/>
    <property type="project" value="UniProtKB-SubCell"/>
</dbReference>
<organism evidence="8 9">
    <name type="scientific">Clitoria ternatea</name>
    <name type="common">Butterfly pea</name>
    <dbReference type="NCBI Taxonomy" id="43366"/>
    <lineage>
        <taxon>Eukaryota</taxon>
        <taxon>Viridiplantae</taxon>
        <taxon>Streptophyta</taxon>
        <taxon>Embryophyta</taxon>
        <taxon>Tracheophyta</taxon>
        <taxon>Spermatophyta</taxon>
        <taxon>Magnoliopsida</taxon>
        <taxon>eudicotyledons</taxon>
        <taxon>Gunneridae</taxon>
        <taxon>Pentapetalae</taxon>
        <taxon>rosids</taxon>
        <taxon>fabids</taxon>
        <taxon>Fabales</taxon>
        <taxon>Fabaceae</taxon>
        <taxon>Papilionoideae</taxon>
        <taxon>50 kb inversion clade</taxon>
        <taxon>NPAAA clade</taxon>
        <taxon>indigoferoid/millettioid clade</taxon>
        <taxon>Phaseoleae</taxon>
        <taxon>Clitoria</taxon>
    </lineage>
</organism>
<evidence type="ECO:0000256" key="1">
    <source>
        <dbReference type="ARBA" id="ARBA00004123"/>
    </source>
</evidence>
<dbReference type="InterPro" id="IPR036638">
    <property type="entry name" value="HLH_DNA-bd_sf"/>
</dbReference>
<accession>A0AAN9IV58</accession>
<evidence type="ECO:0000259" key="7">
    <source>
        <dbReference type="PROSITE" id="PS50888"/>
    </source>
</evidence>
<feature type="coiled-coil region" evidence="5">
    <location>
        <begin position="194"/>
        <end position="221"/>
    </location>
</feature>
<evidence type="ECO:0000313" key="8">
    <source>
        <dbReference type="EMBL" id="KAK7286950.1"/>
    </source>
</evidence>